<name>A0A6N8F6R3_9GAMM</name>
<dbReference type="PANTHER" id="PTHR43690:SF18">
    <property type="entry name" value="INSULIN-DEGRADING ENZYME-RELATED"/>
    <property type="match status" value="1"/>
</dbReference>
<feature type="domain" description="Peptidase M16 N-terminal" evidence="7">
    <location>
        <begin position="25"/>
        <end position="85"/>
    </location>
</feature>
<proteinExistence type="inferred from homology"/>
<evidence type="ECO:0000256" key="1">
    <source>
        <dbReference type="ARBA" id="ARBA00007261"/>
    </source>
</evidence>
<organism evidence="8 9">
    <name type="scientific">Psychrosphaera haliotis</name>
    <dbReference type="NCBI Taxonomy" id="555083"/>
    <lineage>
        <taxon>Bacteria</taxon>
        <taxon>Pseudomonadati</taxon>
        <taxon>Pseudomonadota</taxon>
        <taxon>Gammaproteobacteria</taxon>
        <taxon>Alteromonadales</taxon>
        <taxon>Pseudoalteromonadaceae</taxon>
        <taxon>Psychrosphaera</taxon>
    </lineage>
</organism>
<dbReference type="EMBL" id="WOCD01000003">
    <property type="protein sequence ID" value="MUH72286.1"/>
    <property type="molecule type" value="Genomic_DNA"/>
</dbReference>
<dbReference type="InterPro" id="IPR050626">
    <property type="entry name" value="Peptidase_M16"/>
</dbReference>
<reference evidence="8 9" key="1">
    <citation type="submission" date="2019-11" db="EMBL/GenBank/DDBJ databases">
        <title>P. haliotis isolates from Z. marina roots.</title>
        <authorList>
            <person name="Cohen M."/>
            <person name="Jospin G."/>
            <person name="Eisen J.A."/>
            <person name="Coil D.A."/>
        </authorList>
    </citation>
    <scope>NUCLEOTIDE SEQUENCE [LARGE SCALE GENOMIC DNA]</scope>
    <source>
        <strain evidence="8 9">UCD-MCMsp1aY</strain>
    </source>
</reference>
<dbReference type="SUPFAM" id="SSF63411">
    <property type="entry name" value="LuxS/MPP-like metallohydrolase"/>
    <property type="match status" value="1"/>
</dbReference>
<evidence type="ECO:0000256" key="2">
    <source>
        <dbReference type="ARBA" id="ARBA00022670"/>
    </source>
</evidence>
<dbReference type="GO" id="GO:0008237">
    <property type="term" value="F:metallopeptidase activity"/>
    <property type="evidence" value="ECO:0007669"/>
    <property type="project" value="UniProtKB-KW"/>
</dbReference>
<keyword evidence="5" id="KW-0862">Zinc</keyword>
<dbReference type="Pfam" id="PF00675">
    <property type="entry name" value="Peptidase_M16"/>
    <property type="match status" value="1"/>
</dbReference>
<comment type="similarity">
    <text evidence="1">Belongs to the peptidase M16 family.</text>
</comment>
<dbReference type="Gene3D" id="3.30.830.10">
    <property type="entry name" value="Metalloenzyme, LuxS/M16 peptidase-like"/>
    <property type="match status" value="1"/>
</dbReference>
<keyword evidence="4" id="KW-0378">Hydrolase</keyword>
<dbReference type="Proteomes" id="UP000439994">
    <property type="component" value="Unassembled WGS sequence"/>
</dbReference>
<evidence type="ECO:0000256" key="4">
    <source>
        <dbReference type="ARBA" id="ARBA00022801"/>
    </source>
</evidence>
<protein>
    <recommendedName>
        <fullName evidence="7">Peptidase M16 N-terminal domain-containing protein</fullName>
    </recommendedName>
</protein>
<dbReference type="AlphaFoldDB" id="A0A6N8F6R3"/>
<comment type="caution">
    <text evidence="8">The sequence shown here is derived from an EMBL/GenBank/DDBJ whole genome shotgun (WGS) entry which is preliminary data.</text>
</comment>
<dbReference type="PANTHER" id="PTHR43690">
    <property type="entry name" value="NARDILYSIN"/>
    <property type="match status" value="1"/>
</dbReference>
<keyword evidence="9" id="KW-1185">Reference proteome</keyword>
<evidence type="ECO:0000259" key="7">
    <source>
        <dbReference type="Pfam" id="PF00675"/>
    </source>
</evidence>
<sequence length="105" mass="11637">MKKSPNDNKNYQSVTLDNGIRLVFVEDSACSKSACSLVVNTGSFDDPKDRPGFAHFIEHLLFNGNQKYPSPNELSNFISKHGGQVMHGQRLSTAVSFLILTMLSF</sequence>
<evidence type="ECO:0000256" key="5">
    <source>
        <dbReference type="ARBA" id="ARBA00022833"/>
    </source>
</evidence>
<keyword evidence="3" id="KW-0479">Metal-binding</keyword>
<dbReference type="GO" id="GO:0046872">
    <property type="term" value="F:metal ion binding"/>
    <property type="evidence" value="ECO:0007669"/>
    <property type="project" value="UniProtKB-KW"/>
</dbReference>
<dbReference type="InterPro" id="IPR011765">
    <property type="entry name" value="Pept_M16_N"/>
</dbReference>
<evidence type="ECO:0000313" key="8">
    <source>
        <dbReference type="EMBL" id="MUH72286.1"/>
    </source>
</evidence>
<keyword evidence="2" id="KW-0645">Protease</keyword>
<accession>A0A6N8F6R3</accession>
<evidence type="ECO:0000256" key="6">
    <source>
        <dbReference type="ARBA" id="ARBA00023049"/>
    </source>
</evidence>
<dbReference type="OrthoDB" id="9811314at2"/>
<evidence type="ECO:0000313" key="9">
    <source>
        <dbReference type="Proteomes" id="UP000439994"/>
    </source>
</evidence>
<dbReference type="GO" id="GO:0006508">
    <property type="term" value="P:proteolysis"/>
    <property type="evidence" value="ECO:0007669"/>
    <property type="project" value="UniProtKB-KW"/>
</dbReference>
<dbReference type="InterPro" id="IPR011249">
    <property type="entry name" value="Metalloenz_LuxS/M16"/>
</dbReference>
<gene>
    <name evidence="8" type="ORF">GNP35_07225</name>
</gene>
<evidence type="ECO:0000256" key="3">
    <source>
        <dbReference type="ARBA" id="ARBA00022723"/>
    </source>
</evidence>
<keyword evidence="6" id="KW-0482">Metalloprotease</keyword>